<evidence type="ECO:0000256" key="1">
    <source>
        <dbReference type="SAM" id="SignalP"/>
    </source>
</evidence>
<feature type="domain" description="SPOR" evidence="2">
    <location>
        <begin position="40"/>
        <end position="123"/>
    </location>
</feature>
<feature type="signal peptide" evidence="1">
    <location>
        <begin position="1"/>
        <end position="22"/>
    </location>
</feature>
<dbReference type="SUPFAM" id="SSF110997">
    <property type="entry name" value="Sporulation related repeat"/>
    <property type="match status" value="1"/>
</dbReference>
<evidence type="ECO:0000313" key="4">
    <source>
        <dbReference type="Proteomes" id="UP000245506"/>
    </source>
</evidence>
<feature type="chain" id="PRO_5016267773" description="SPOR domain-containing protein" evidence="1">
    <location>
        <begin position="23"/>
        <end position="125"/>
    </location>
</feature>
<name>A0A317C7M8_9GAMM</name>
<protein>
    <recommendedName>
        <fullName evidence="2">SPOR domain-containing protein</fullName>
    </recommendedName>
</protein>
<dbReference type="InterPro" id="IPR007730">
    <property type="entry name" value="SPOR-like_dom"/>
</dbReference>
<organism evidence="3 4">
    <name type="scientific">Leucothrix arctica</name>
    <dbReference type="NCBI Taxonomy" id="1481894"/>
    <lineage>
        <taxon>Bacteria</taxon>
        <taxon>Pseudomonadati</taxon>
        <taxon>Pseudomonadota</taxon>
        <taxon>Gammaproteobacteria</taxon>
        <taxon>Thiotrichales</taxon>
        <taxon>Thiotrichaceae</taxon>
        <taxon>Leucothrix</taxon>
    </lineage>
</organism>
<dbReference type="PROSITE" id="PS51724">
    <property type="entry name" value="SPOR"/>
    <property type="match status" value="1"/>
</dbReference>
<dbReference type="RefSeq" id="WP_109824603.1">
    <property type="nucleotide sequence ID" value="NZ_QGKL01000040.1"/>
</dbReference>
<dbReference type="Proteomes" id="UP000245506">
    <property type="component" value="Unassembled WGS sequence"/>
</dbReference>
<keyword evidence="4" id="KW-1185">Reference proteome</keyword>
<keyword evidence="1" id="KW-0732">Signal</keyword>
<dbReference type="Pfam" id="PF05036">
    <property type="entry name" value="SPOR"/>
    <property type="match status" value="1"/>
</dbReference>
<dbReference type="EMBL" id="QGKL01000040">
    <property type="protein sequence ID" value="PWQ94271.1"/>
    <property type="molecule type" value="Genomic_DNA"/>
</dbReference>
<dbReference type="AlphaFoldDB" id="A0A317C7M8"/>
<accession>A0A317C7M8</accession>
<dbReference type="Gene3D" id="3.30.70.1070">
    <property type="entry name" value="Sporulation related repeat"/>
    <property type="match status" value="1"/>
</dbReference>
<evidence type="ECO:0000313" key="3">
    <source>
        <dbReference type="EMBL" id="PWQ94271.1"/>
    </source>
</evidence>
<reference evidence="3 4" key="1">
    <citation type="submission" date="2018-05" db="EMBL/GenBank/DDBJ databases">
        <title>Leucothrix arctica sp. nov., isolated from Arctic seawater.</title>
        <authorList>
            <person name="Choi A."/>
            <person name="Baek K."/>
        </authorList>
    </citation>
    <scope>NUCLEOTIDE SEQUENCE [LARGE SCALE GENOMIC DNA]</scope>
    <source>
        <strain evidence="3 4">IMCC9719</strain>
    </source>
</reference>
<sequence length="125" mass="14039">MTPLQTSSLLVLFFLAPVITQANTIASNEADTNFHRAVITSSVKQHFVQFFSTLSATKAEGMKNTLLKQGFPAFINIHSQQRKPYYQVQIGPFLSLDTAQQARMSVIHRYPQFSFLSSAILKSTR</sequence>
<evidence type="ECO:0000259" key="2">
    <source>
        <dbReference type="PROSITE" id="PS51724"/>
    </source>
</evidence>
<gene>
    <name evidence="3" type="ORF">DKT75_16045</name>
</gene>
<dbReference type="InterPro" id="IPR036680">
    <property type="entry name" value="SPOR-like_sf"/>
</dbReference>
<dbReference type="GO" id="GO:0042834">
    <property type="term" value="F:peptidoglycan binding"/>
    <property type="evidence" value="ECO:0007669"/>
    <property type="project" value="InterPro"/>
</dbReference>
<dbReference type="OrthoDB" id="7069135at2"/>
<comment type="caution">
    <text evidence="3">The sequence shown here is derived from an EMBL/GenBank/DDBJ whole genome shotgun (WGS) entry which is preliminary data.</text>
</comment>
<proteinExistence type="predicted"/>